<dbReference type="Gene3D" id="3.80.10.10">
    <property type="entry name" value="Ribonuclease Inhibitor"/>
    <property type="match status" value="1"/>
</dbReference>
<evidence type="ECO:0008006" key="3">
    <source>
        <dbReference type="Google" id="ProtNLM"/>
    </source>
</evidence>
<reference evidence="1 2" key="1">
    <citation type="submission" date="2011-02" db="EMBL/GenBank/DDBJ databases">
        <title>The Genome Sequence of Mortierella verticillata NRRL 6337.</title>
        <authorList>
            <consortium name="The Broad Institute Genome Sequencing Platform"/>
            <person name="Russ C."/>
            <person name="Cuomo C."/>
            <person name="Burger G."/>
            <person name="Gray M.W."/>
            <person name="Holland P.W.H."/>
            <person name="King N."/>
            <person name="Lang F.B.F."/>
            <person name="Roger A.J."/>
            <person name="Ruiz-Trillo I."/>
            <person name="Young S.K."/>
            <person name="Zeng Q."/>
            <person name="Gargeya S."/>
            <person name="Alvarado L."/>
            <person name="Berlin A."/>
            <person name="Chapman S.B."/>
            <person name="Chen Z."/>
            <person name="Freedman E."/>
            <person name="Gellesch M."/>
            <person name="Goldberg J."/>
            <person name="Griggs A."/>
            <person name="Gujja S."/>
            <person name="Heilman E."/>
            <person name="Heiman D."/>
            <person name="Howarth C."/>
            <person name="Mehta T."/>
            <person name="Neiman D."/>
            <person name="Pearson M."/>
            <person name="Roberts A."/>
            <person name="Saif S."/>
            <person name="Shea T."/>
            <person name="Shenoy N."/>
            <person name="Sisk P."/>
            <person name="Stolte C."/>
            <person name="Sykes S."/>
            <person name="White J."/>
            <person name="Yandava C."/>
            <person name="Haas B."/>
            <person name="Nusbaum C."/>
            <person name="Birren B."/>
        </authorList>
    </citation>
    <scope>NUCLEOTIDE SEQUENCE [LARGE SCALE GENOMIC DNA]</scope>
    <source>
        <strain evidence="1 2">NRRL 6337</strain>
    </source>
</reference>
<name>A0A086TJJ8_9FUNG</name>
<gene>
    <name evidence="1" type="ORF">MVEG_11764</name>
</gene>
<accession>A0A086TJJ8</accession>
<protein>
    <recommendedName>
        <fullName evidence="3">F-box domain-containing protein</fullName>
    </recommendedName>
</protein>
<sequence>MPFFDILELVELIPSFLTTNDLAQCVRVNKSWQAVFTPFLWRCIPGTSGNEIPFFCELVQEDYLAQHQRQPKNEEERKFSVLSKYGPWIHELTLSSFDYIVSLSVSQANSQANISAFPESPTTDRLGPAILRSCPELKKLKVRYMSDAGVGILAATLKSHLRKLRTIELDGYFYFARNTDSVMAEMLSACHAGWKYIRISVLGVHSVEALIKHCPTLEALEVGETPGWSSAHMHQILSSCPKIHTFVTMDDGEYRVTHKTHFLAKDFIDFDQASSSLAAWKSESSLKVFRAKVMGIPRPGVVPYDHYEPPPEKVLREAYPGQSQELQHRVYERLARFSHLEKLQLGHDTRDVGDDFLYINGDVDYQYECLEMSLKSGLWILEGLDQLRVLNVMRMETRIGVEEVKWMVKHWPKLQAIHGLNVDRDEREAGQWLKEECPWIEMIPFRA</sequence>
<evidence type="ECO:0000313" key="2">
    <source>
        <dbReference type="Proteomes" id="UP000243308"/>
    </source>
</evidence>
<dbReference type="AlphaFoldDB" id="A0A086TJJ8"/>
<evidence type="ECO:0000313" key="1">
    <source>
        <dbReference type="EMBL" id="KFH62125.1"/>
    </source>
</evidence>
<dbReference type="InterPro" id="IPR032675">
    <property type="entry name" value="LRR_dom_sf"/>
</dbReference>
<organism evidence="1 2">
    <name type="scientific">Podila verticillata NRRL 6337</name>
    <dbReference type="NCBI Taxonomy" id="1069443"/>
    <lineage>
        <taxon>Eukaryota</taxon>
        <taxon>Fungi</taxon>
        <taxon>Fungi incertae sedis</taxon>
        <taxon>Mucoromycota</taxon>
        <taxon>Mortierellomycotina</taxon>
        <taxon>Mortierellomycetes</taxon>
        <taxon>Mortierellales</taxon>
        <taxon>Mortierellaceae</taxon>
        <taxon>Podila</taxon>
    </lineage>
</organism>
<proteinExistence type="predicted"/>
<dbReference type="Proteomes" id="UP000243308">
    <property type="component" value="Unassembled WGS sequence"/>
</dbReference>
<dbReference type="EMBL" id="KN042433">
    <property type="protein sequence ID" value="KFH62125.1"/>
    <property type="molecule type" value="Genomic_DNA"/>
</dbReference>
<dbReference type="InterPro" id="IPR036047">
    <property type="entry name" value="F-box-like_dom_sf"/>
</dbReference>
<dbReference type="SUPFAM" id="SSF81383">
    <property type="entry name" value="F-box domain"/>
    <property type="match status" value="1"/>
</dbReference>
<dbReference type="OrthoDB" id="2446104at2759"/>
<keyword evidence="2" id="KW-1185">Reference proteome</keyword>
<dbReference type="SUPFAM" id="SSF52047">
    <property type="entry name" value="RNI-like"/>
    <property type="match status" value="1"/>
</dbReference>